<dbReference type="RefSeq" id="WP_013350922.1">
    <property type="nucleotide sequence ID" value="NC_014551.1"/>
</dbReference>
<gene>
    <name evidence="1" type="primary">BL01809</name>
    <name evidence="1" type="ordered locus">BAMF_0256</name>
</gene>
<keyword evidence="2" id="KW-1185">Reference proteome</keyword>
<sequence length="164" mass="18743">MKKQMITASQVTARSNEETVVFIIGVRINKWPSIHRWLPVVRAMTPMIKELYANKELGFLSMEMSCTLRSITLIQYWRSFDDLMSYAKGEKHMKAWRHFYQRAAASQAVGIYHETYTVPAGSYESIYVNMPAFGLAKAKGSIPVTKETRTAAKRIKTAQDQASR</sequence>
<reference evidence="1 2" key="1">
    <citation type="journal article" date="2011" name="Int. J. Syst. Evol. Microbiol.">
        <title>Relationship of Bacillus amyloliquefaciens clades associated with strains DSM 7T and FZB42T: a proposal for Bacillus amyloliquefaciens subsp. amyloliquefaciens subsp. nov. and Bacillus amyloliquefaciens subsp. plantarum subsp. nov. based on complete genome sequence comparisons.</title>
        <authorList>
            <person name="Borriss R."/>
            <person name="Chen X.H."/>
            <person name="Rueckert C."/>
            <person name="Blom J."/>
            <person name="Becker A."/>
            <person name="Baumgarth B."/>
            <person name="Fan B."/>
            <person name="Pukall R."/>
            <person name="Schumann P."/>
            <person name="Sproer C."/>
            <person name="Junge H."/>
            <person name="Vater J."/>
            <person name="Puhler A."/>
            <person name="Klenk H.P."/>
        </authorList>
    </citation>
    <scope>NUCLEOTIDE SEQUENCE [LARGE SCALE GENOMIC DNA]</scope>
    <source>
        <strain evidence="2">DSM 7</strain>
    </source>
</reference>
<protein>
    <submittedName>
        <fullName evidence="1">Transcriptional regulator</fullName>
    </submittedName>
</protein>
<organism evidence="1 2">
    <name type="scientific">Bacillus amyloliquefaciens (strain ATCC 23350 / DSM 7 / BCRC 11601 / CCUG 28519 / NBRC 15535 / NRRL B-14393 / F)</name>
    <dbReference type="NCBI Taxonomy" id="692420"/>
    <lineage>
        <taxon>Bacteria</taxon>
        <taxon>Bacillati</taxon>
        <taxon>Bacillota</taxon>
        <taxon>Bacilli</taxon>
        <taxon>Bacillales</taxon>
        <taxon>Bacillaceae</taxon>
        <taxon>Bacillus</taxon>
        <taxon>Bacillus amyloliquefaciens group</taxon>
    </lineage>
</organism>
<dbReference type="InterPro" id="IPR025444">
    <property type="entry name" value="Monooxy_af470"/>
</dbReference>
<evidence type="ECO:0000313" key="1">
    <source>
        <dbReference type="EMBL" id="CBI41382.1"/>
    </source>
</evidence>
<dbReference type="KEGG" id="bao:BAMF_0256"/>
<accession>A0A9P1JEQ2</accession>
<dbReference type="AlphaFoldDB" id="A0A9P1JEQ2"/>
<proteinExistence type="predicted"/>
<reference evidence="2" key="2">
    <citation type="journal article" date="2011" name="J. Biotechnol.">
        <title>Genome sequence of B. amyloliquefaciens type strain DSM7(T) reveals differences to plant-associated B. amyloliquefaciens FZB42.</title>
        <authorList>
            <person name="Ruckert C."/>
            <person name="Blom J."/>
            <person name="Chen X."/>
            <person name="Reva O."/>
            <person name="Borriss R."/>
        </authorList>
    </citation>
    <scope>NUCLEOTIDE SEQUENCE [LARGE SCALE GENOMIC DNA]</scope>
    <source>
        <strain evidence="2">DSM 7</strain>
    </source>
</reference>
<name>A0A9P1JEQ2_BACAS</name>
<dbReference type="Pfam" id="PF13826">
    <property type="entry name" value="Monooxy_af470-like"/>
    <property type="match status" value="1"/>
</dbReference>
<dbReference type="Proteomes" id="UP000006562">
    <property type="component" value="Chromosome"/>
</dbReference>
<evidence type="ECO:0000313" key="2">
    <source>
        <dbReference type="Proteomes" id="UP000006562"/>
    </source>
</evidence>
<dbReference type="EMBL" id="FN597644">
    <property type="protein sequence ID" value="CBI41382.1"/>
    <property type="molecule type" value="Genomic_DNA"/>
</dbReference>